<dbReference type="EMBL" id="PYMH01000001">
    <property type="protein sequence ID" value="PSU35961.1"/>
    <property type="molecule type" value="Genomic_DNA"/>
</dbReference>
<accession>A0A2T3J3T4</accession>
<sequence length="165" mass="17565">MNKVFFLLPILALLGCDDEDVVNTVSGNAEVFAITGAEINMAGEDAKYIQIDSIENNYNITLPDEFPSGSEATLTSKLGTLAIDIEDTDCGIIDTTGEVCLGAGSSTVCVPDDVSKLGIKLFTIDMGDVKRAYDNGFYPKLAAELLGDTFTDFDIERVSCSSIGL</sequence>
<proteinExistence type="predicted"/>
<dbReference type="RefSeq" id="WP_107347316.1">
    <property type="nucleotide sequence ID" value="NZ_PYMH01000001.1"/>
</dbReference>
<dbReference type="Proteomes" id="UP000241222">
    <property type="component" value="Unassembled WGS sequence"/>
</dbReference>
<protein>
    <submittedName>
        <fullName evidence="1">Uncharacterized protein</fullName>
    </submittedName>
</protein>
<dbReference type="PROSITE" id="PS51257">
    <property type="entry name" value="PROKAR_LIPOPROTEIN"/>
    <property type="match status" value="1"/>
</dbReference>
<dbReference type="OrthoDB" id="5814438at2"/>
<dbReference type="AlphaFoldDB" id="A0A2T3J3T4"/>
<reference evidence="1 2" key="1">
    <citation type="submission" date="2018-03" db="EMBL/GenBank/DDBJ databases">
        <title>Whole genome sequencing of Histamine producing bacteria.</title>
        <authorList>
            <person name="Butler K."/>
        </authorList>
    </citation>
    <scope>NUCLEOTIDE SEQUENCE [LARGE SCALE GENOMIC DNA]</scope>
    <source>
        <strain evidence="1 2">JCM 13586</strain>
    </source>
</reference>
<gene>
    <name evidence="1" type="ORF">C9I99_02800</name>
</gene>
<keyword evidence="2" id="KW-1185">Reference proteome</keyword>
<comment type="caution">
    <text evidence="1">The sequence shown here is derived from an EMBL/GenBank/DDBJ whole genome shotgun (WGS) entry which is preliminary data.</text>
</comment>
<organism evidence="1 2">
    <name type="scientific">Photobacterium lutimaris</name>
    <dbReference type="NCBI Taxonomy" id="388278"/>
    <lineage>
        <taxon>Bacteria</taxon>
        <taxon>Pseudomonadati</taxon>
        <taxon>Pseudomonadota</taxon>
        <taxon>Gammaproteobacteria</taxon>
        <taxon>Vibrionales</taxon>
        <taxon>Vibrionaceae</taxon>
        <taxon>Photobacterium</taxon>
    </lineage>
</organism>
<evidence type="ECO:0000313" key="1">
    <source>
        <dbReference type="EMBL" id="PSU35961.1"/>
    </source>
</evidence>
<name>A0A2T3J3T4_9GAMM</name>
<evidence type="ECO:0000313" key="2">
    <source>
        <dbReference type="Proteomes" id="UP000241222"/>
    </source>
</evidence>